<organism evidence="1 2">
    <name type="scientific">Microctonus aethiopoides</name>
    <dbReference type="NCBI Taxonomy" id="144406"/>
    <lineage>
        <taxon>Eukaryota</taxon>
        <taxon>Metazoa</taxon>
        <taxon>Ecdysozoa</taxon>
        <taxon>Arthropoda</taxon>
        <taxon>Hexapoda</taxon>
        <taxon>Insecta</taxon>
        <taxon>Pterygota</taxon>
        <taxon>Neoptera</taxon>
        <taxon>Endopterygota</taxon>
        <taxon>Hymenoptera</taxon>
        <taxon>Apocrita</taxon>
        <taxon>Ichneumonoidea</taxon>
        <taxon>Braconidae</taxon>
        <taxon>Euphorinae</taxon>
        <taxon>Microctonus</taxon>
    </lineage>
</organism>
<name>A0AA39C2K6_9HYME</name>
<dbReference type="AlphaFoldDB" id="A0AA39C2K6"/>
<feature type="non-terminal residue" evidence="1">
    <location>
        <position position="1"/>
    </location>
</feature>
<accession>A0AA39C2K6</accession>
<feature type="non-terminal residue" evidence="1">
    <location>
        <position position="123"/>
    </location>
</feature>
<keyword evidence="2" id="KW-1185">Reference proteome</keyword>
<protein>
    <submittedName>
        <fullName evidence="1">Uncharacterized protein</fullName>
    </submittedName>
</protein>
<comment type="caution">
    <text evidence="1">The sequence shown here is derived from an EMBL/GenBank/DDBJ whole genome shotgun (WGS) entry which is preliminary data.</text>
</comment>
<reference evidence="1" key="2">
    <citation type="submission" date="2023-03" db="EMBL/GenBank/DDBJ databases">
        <authorList>
            <person name="Inwood S.N."/>
            <person name="Skelly J.G."/>
            <person name="Guhlin J."/>
            <person name="Harrop T.W.R."/>
            <person name="Goldson S.G."/>
            <person name="Dearden P.K."/>
        </authorList>
    </citation>
    <scope>NUCLEOTIDE SEQUENCE</scope>
    <source>
        <strain evidence="1">Irish</strain>
        <tissue evidence="1">Whole body</tissue>
    </source>
</reference>
<evidence type="ECO:0000313" key="1">
    <source>
        <dbReference type="EMBL" id="KAK0156851.1"/>
    </source>
</evidence>
<evidence type="ECO:0000313" key="2">
    <source>
        <dbReference type="Proteomes" id="UP001168990"/>
    </source>
</evidence>
<dbReference type="EMBL" id="JAQQBS010002144">
    <property type="protein sequence ID" value="KAK0156851.1"/>
    <property type="molecule type" value="Genomic_DNA"/>
</dbReference>
<proteinExistence type="predicted"/>
<gene>
    <name evidence="1" type="ORF">PV328_012213</name>
</gene>
<reference evidence="1" key="1">
    <citation type="journal article" date="2023" name="bioRxiv">
        <title>Scaffold-level genome assemblies of two parasitoid biocontrol wasps reveal the parthenogenesis mechanism and an associated novel virus.</title>
        <authorList>
            <person name="Inwood S."/>
            <person name="Skelly J."/>
            <person name="Guhlin J."/>
            <person name="Harrop T."/>
            <person name="Goldson S."/>
            <person name="Dearden P."/>
        </authorList>
    </citation>
    <scope>NUCLEOTIDE SEQUENCE</scope>
    <source>
        <strain evidence="1">Irish</strain>
        <tissue evidence="1">Whole body</tissue>
    </source>
</reference>
<dbReference type="Proteomes" id="UP001168990">
    <property type="component" value="Unassembled WGS sequence"/>
</dbReference>
<sequence length="123" mass="14270">VMKHVGEFSFYQQPETSSAVVYFHKRRAFDGMIDKRVIIRGLSEMFINPDGIINLELDSYGVYIHPNVKKHTLEELEIPPGPDSGVNKDNKRLRTYGKRIFDGYPEILVVVDWRTAQDWDSNL</sequence>